<evidence type="ECO:0000313" key="4">
    <source>
        <dbReference type="Proteomes" id="UP000751190"/>
    </source>
</evidence>
<comment type="caution">
    <text evidence="3">The sequence shown here is derived from an EMBL/GenBank/DDBJ whole genome shotgun (WGS) entry which is preliminary data.</text>
</comment>
<proteinExistence type="predicted"/>
<sequence length="915" mass="96146">MLRPLGLGAPFDSASARSAQAAAVRAVSEQGADVLPSRPATALSATSGASARSEGGRVVFFDVGRERHPSALGELGAPAARGPRTPDVPNAPFGAHLPVSSYNRAGSADPPRRAPPRQELSAFPSSAPPKLLARLERFVTDELHARGPHAKRHEVLREAYRMFADHFGAYRPFLAAVDGSVEDELARMRDRVRTLNAQLDRATAAGGQARLLLQDASASGQAAQQARAAVQCHDAFFKLEPLSQRDLLLRLAAVVGGAPSAAVLAAVASGARLGPSADGSAAVDVASAAASTHRAQAACAAGGSGPGSGGPGSRPVGGAGAVGGAVGVGGVLPAACARLGSSSDAAALATSAGPRGMPAACGARPHSLRNGSDPPDLPIKPPAPRSVAARALARAGGAAGKGARPPIGRLWRKVQQLDVAALKMAISTSEIVAKPLVELVEGLRKRPLHEQEVMLRELLSAMAEEKRVVWLQSVGHFVRPTMRVNIVLGLLKLLPYDVSLECLRELMLRFDTDDPMMARIVGERCSLPYIACAAFEVRNGIEDAHDGLVKDLIAHLYQMRESEAPIFKLALEATRCLRPFARRQLLPTIEDDTIFYRPDSRAIDALRSATDLALAARLFSSRKDALVDDGSGGVASAERMAKLGAALSVRTGGGGASCGATPGSRRGSVVSRRGSVVGASSRRNSQERGPRTLVTVEIAPALTDARKAARSERRFVARAHAALRELSATELQAALDALASSALAQPTAVIDFALLSNPPPSPPRQPPITWVMSAADDADPDFARLSGRALGGSAIAAITLALVGCTCAVLAAAGLVLRTRWRGGTLLGITVWSERERSAAAAVLQAAYRGFKARQLVRLLRTQRDLEKDRLESGKKERRLRDEQIAARTQPRLSSLLDPVALYNRLVWRPPEEHV</sequence>
<dbReference type="PROSITE" id="PS50096">
    <property type="entry name" value="IQ"/>
    <property type="match status" value="1"/>
</dbReference>
<feature type="compositionally biased region" description="Low complexity" evidence="1">
    <location>
        <begin position="658"/>
        <end position="683"/>
    </location>
</feature>
<feature type="compositionally biased region" description="Low complexity" evidence="1">
    <location>
        <begin position="40"/>
        <end position="53"/>
    </location>
</feature>
<keyword evidence="2" id="KW-1133">Transmembrane helix</keyword>
<feature type="region of interest" description="Disordered" evidence="1">
    <location>
        <begin position="30"/>
        <end position="55"/>
    </location>
</feature>
<evidence type="ECO:0000313" key="3">
    <source>
        <dbReference type="EMBL" id="KAG8461965.1"/>
    </source>
</evidence>
<keyword evidence="2" id="KW-0472">Membrane</keyword>
<feature type="region of interest" description="Disordered" evidence="1">
    <location>
        <begin position="651"/>
        <end position="690"/>
    </location>
</feature>
<accession>A0A8J5XMT0</accession>
<feature type="transmembrane region" description="Helical" evidence="2">
    <location>
        <begin position="794"/>
        <end position="817"/>
    </location>
</feature>
<reference evidence="3" key="1">
    <citation type="submission" date="2021-05" db="EMBL/GenBank/DDBJ databases">
        <title>The genome of the haptophyte Pavlova lutheri (Diacronema luteri, Pavlovales) - a model for lipid biosynthesis in eukaryotic algae.</title>
        <authorList>
            <person name="Hulatt C.J."/>
            <person name="Posewitz M.C."/>
        </authorList>
    </citation>
    <scope>NUCLEOTIDE SEQUENCE</scope>
    <source>
        <strain evidence="3">NIVA-4/92</strain>
    </source>
</reference>
<dbReference type="Proteomes" id="UP000751190">
    <property type="component" value="Unassembled WGS sequence"/>
</dbReference>
<evidence type="ECO:0000256" key="2">
    <source>
        <dbReference type="SAM" id="Phobius"/>
    </source>
</evidence>
<keyword evidence="2" id="KW-0812">Transmembrane</keyword>
<keyword evidence="4" id="KW-1185">Reference proteome</keyword>
<dbReference type="EMBL" id="JAGTXO010000023">
    <property type="protein sequence ID" value="KAG8461965.1"/>
    <property type="molecule type" value="Genomic_DNA"/>
</dbReference>
<dbReference type="InterPro" id="IPR000048">
    <property type="entry name" value="IQ_motif_EF-hand-BS"/>
</dbReference>
<organism evidence="3 4">
    <name type="scientific">Diacronema lutheri</name>
    <name type="common">Unicellular marine alga</name>
    <name type="synonym">Monochrysis lutheri</name>
    <dbReference type="NCBI Taxonomy" id="2081491"/>
    <lineage>
        <taxon>Eukaryota</taxon>
        <taxon>Haptista</taxon>
        <taxon>Haptophyta</taxon>
        <taxon>Pavlovophyceae</taxon>
        <taxon>Pavlovales</taxon>
        <taxon>Pavlovaceae</taxon>
        <taxon>Diacronema</taxon>
    </lineage>
</organism>
<protein>
    <submittedName>
        <fullName evidence="3">Uncharacterized protein</fullName>
    </submittedName>
</protein>
<dbReference type="SMART" id="SM00015">
    <property type="entry name" value="IQ"/>
    <property type="match status" value="1"/>
</dbReference>
<name>A0A8J5XMT0_DIALT</name>
<dbReference type="AlphaFoldDB" id="A0A8J5XMT0"/>
<evidence type="ECO:0000256" key="1">
    <source>
        <dbReference type="SAM" id="MobiDB-lite"/>
    </source>
</evidence>
<dbReference type="OrthoDB" id="10688321at2759"/>
<gene>
    <name evidence="3" type="ORF">KFE25_013984</name>
</gene>
<feature type="region of interest" description="Disordered" evidence="1">
    <location>
        <begin position="73"/>
        <end position="126"/>
    </location>
</feature>